<accession>A0A803P5C4</accession>
<dbReference type="AlphaFoldDB" id="A0A803P5C4"/>
<organism evidence="2 3">
    <name type="scientific">Cannabis sativa</name>
    <name type="common">Hemp</name>
    <name type="synonym">Marijuana</name>
    <dbReference type="NCBI Taxonomy" id="3483"/>
    <lineage>
        <taxon>Eukaryota</taxon>
        <taxon>Viridiplantae</taxon>
        <taxon>Streptophyta</taxon>
        <taxon>Embryophyta</taxon>
        <taxon>Tracheophyta</taxon>
        <taxon>Spermatophyta</taxon>
        <taxon>Magnoliopsida</taxon>
        <taxon>eudicotyledons</taxon>
        <taxon>Gunneridae</taxon>
        <taxon>Pentapetalae</taxon>
        <taxon>rosids</taxon>
        <taxon>fabids</taxon>
        <taxon>Rosales</taxon>
        <taxon>Cannabaceae</taxon>
        <taxon>Cannabis</taxon>
    </lineage>
</organism>
<dbReference type="InterPro" id="IPR002156">
    <property type="entry name" value="RNaseH_domain"/>
</dbReference>
<dbReference type="SUPFAM" id="SSF53098">
    <property type="entry name" value="Ribonuclease H-like"/>
    <property type="match status" value="1"/>
</dbReference>
<name>A0A803P5C4_CANSA</name>
<dbReference type="InterPro" id="IPR044730">
    <property type="entry name" value="RNase_H-like_dom_plant"/>
</dbReference>
<proteinExistence type="predicted"/>
<dbReference type="CDD" id="cd06222">
    <property type="entry name" value="RNase_H_like"/>
    <property type="match status" value="1"/>
</dbReference>
<reference evidence="2" key="2">
    <citation type="submission" date="2021-03" db="UniProtKB">
        <authorList>
            <consortium name="EnsemblPlants"/>
        </authorList>
    </citation>
    <scope>IDENTIFICATION</scope>
</reference>
<protein>
    <recommendedName>
        <fullName evidence="1">RNase H type-1 domain-containing protein</fullName>
    </recommendedName>
</protein>
<reference evidence="2" key="1">
    <citation type="submission" date="2018-11" db="EMBL/GenBank/DDBJ databases">
        <authorList>
            <person name="Grassa J C."/>
        </authorList>
    </citation>
    <scope>NUCLEOTIDE SEQUENCE [LARGE SCALE GENOMIC DNA]</scope>
</reference>
<dbReference type="InterPro" id="IPR053151">
    <property type="entry name" value="RNase_H-like"/>
</dbReference>
<dbReference type="PANTHER" id="PTHR47723">
    <property type="entry name" value="OS05G0353850 PROTEIN"/>
    <property type="match status" value="1"/>
</dbReference>
<dbReference type="EnsemblPlants" id="evm.model.03.1453">
    <property type="protein sequence ID" value="cds.evm.model.03.1453"/>
    <property type="gene ID" value="evm.TU.03.1453"/>
</dbReference>
<dbReference type="Gramene" id="evm.model.03.1453">
    <property type="protein sequence ID" value="cds.evm.model.03.1453"/>
    <property type="gene ID" value="evm.TU.03.1453"/>
</dbReference>
<dbReference type="Proteomes" id="UP000596661">
    <property type="component" value="Chromosome 3"/>
</dbReference>
<evidence type="ECO:0000313" key="2">
    <source>
        <dbReference type="EnsemblPlants" id="cds.evm.model.03.1453"/>
    </source>
</evidence>
<dbReference type="Gene3D" id="3.30.420.10">
    <property type="entry name" value="Ribonuclease H-like superfamily/Ribonuclease H"/>
    <property type="match status" value="1"/>
</dbReference>
<dbReference type="GO" id="GO:0004523">
    <property type="term" value="F:RNA-DNA hybrid ribonuclease activity"/>
    <property type="evidence" value="ECO:0007669"/>
    <property type="project" value="InterPro"/>
</dbReference>
<keyword evidence="3" id="KW-1185">Reference proteome</keyword>
<evidence type="ECO:0000259" key="1">
    <source>
        <dbReference type="Pfam" id="PF13456"/>
    </source>
</evidence>
<dbReference type="GO" id="GO:0003676">
    <property type="term" value="F:nucleic acid binding"/>
    <property type="evidence" value="ECO:0007669"/>
    <property type="project" value="InterPro"/>
</dbReference>
<sequence>MCNTDVAIGERQSVGAAVFRNKEGVVTSMHTTHLCHNDPLSGEIAALCWGAEVATIQGLKNVIFQYDLSSAVSAVRQKGHHIPALQHNIQAQVAKFLNLTNKLNLWEASWIPKKFNCVAHSVAKWAIRSNQFGNIDLSNFNSSLLDG</sequence>
<dbReference type="InterPro" id="IPR012337">
    <property type="entry name" value="RNaseH-like_sf"/>
</dbReference>
<evidence type="ECO:0000313" key="3">
    <source>
        <dbReference type="Proteomes" id="UP000596661"/>
    </source>
</evidence>
<dbReference type="InterPro" id="IPR036397">
    <property type="entry name" value="RNaseH_sf"/>
</dbReference>
<dbReference type="PANTHER" id="PTHR47723:SF19">
    <property type="entry name" value="POLYNUCLEOTIDYL TRANSFERASE, RIBONUCLEASE H-LIKE SUPERFAMILY PROTEIN"/>
    <property type="match status" value="1"/>
</dbReference>
<feature type="domain" description="RNase H type-1" evidence="1">
    <location>
        <begin position="3"/>
        <end position="126"/>
    </location>
</feature>
<dbReference type="Pfam" id="PF13456">
    <property type="entry name" value="RVT_3"/>
    <property type="match status" value="1"/>
</dbReference>
<dbReference type="EMBL" id="UZAU01000306">
    <property type="status" value="NOT_ANNOTATED_CDS"/>
    <property type="molecule type" value="Genomic_DNA"/>
</dbReference>